<proteinExistence type="predicted"/>
<dbReference type="InterPro" id="IPR018247">
    <property type="entry name" value="EF_Hand_1_Ca_BS"/>
</dbReference>
<evidence type="ECO:0000313" key="5">
    <source>
        <dbReference type="Proteomes" id="UP000007798"/>
    </source>
</evidence>
<dbReference type="SMART" id="SM00054">
    <property type="entry name" value="EFh"/>
    <property type="match status" value="4"/>
</dbReference>
<dbReference type="OrthoDB" id="343296at2759"/>
<keyword evidence="1" id="KW-0677">Repeat</keyword>
<dbReference type="PANTHER" id="PTHR23048:SF59">
    <property type="entry name" value="EF-HAND SUPERFAMILY PROTEIN"/>
    <property type="match status" value="1"/>
</dbReference>
<evidence type="ECO:0000256" key="1">
    <source>
        <dbReference type="ARBA" id="ARBA00022737"/>
    </source>
</evidence>
<evidence type="ECO:0000313" key="4">
    <source>
        <dbReference type="EMBL" id="EDW80537.1"/>
    </source>
</evidence>
<dbReference type="InterPro" id="IPR011992">
    <property type="entry name" value="EF-hand-dom_pair"/>
</dbReference>
<dbReference type="KEGG" id="dwi:6647842"/>
<dbReference type="PhylomeDB" id="B4N9A4"/>
<organism evidence="4 5">
    <name type="scientific">Drosophila willistoni</name>
    <name type="common">Fruit fly</name>
    <dbReference type="NCBI Taxonomy" id="7260"/>
    <lineage>
        <taxon>Eukaryota</taxon>
        <taxon>Metazoa</taxon>
        <taxon>Ecdysozoa</taxon>
        <taxon>Arthropoda</taxon>
        <taxon>Hexapoda</taxon>
        <taxon>Insecta</taxon>
        <taxon>Pterygota</taxon>
        <taxon>Neoptera</taxon>
        <taxon>Endopterygota</taxon>
        <taxon>Diptera</taxon>
        <taxon>Brachycera</taxon>
        <taxon>Muscomorpha</taxon>
        <taxon>Ephydroidea</taxon>
        <taxon>Drosophilidae</taxon>
        <taxon>Drosophila</taxon>
        <taxon>Sophophora</taxon>
    </lineage>
</organism>
<evidence type="ECO:0000259" key="3">
    <source>
        <dbReference type="PROSITE" id="PS50222"/>
    </source>
</evidence>
<feature type="domain" description="EF-hand" evidence="3">
    <location>
        <begin position="88"/>
        <end position="123"/>
    </location>
</feature>
<dbReference type="CDD" id="cd00051">
    <property type="entry name" value="EFh"/>
    <property type="match status" value="1"/>
</dbReference>
<dbReference type="SMR" id="B4N9A4"/>
<dbReference type="AlphaFoldDB" id="B4N9A4"/>
<dbReference type="GO" id="GO:0005509">
    <property type="term" value="F:calcium ion binding"/>
    <property type="evidence" value="ECO:0007669"/>
    <property type="project" value="InterPro"/>
</dbReference>
<gene>
    <name evidence="4" type="primary">Dwil\GK11587</name>
    <name evidence="4" type="ORF">Dwil_GK11587</name>
</gene>
<dbReference type="FunFam" id="1.10.238.10:FF:000001">
    <property type="entry name" value="Calmodulin 1"/>
    <property type="match status" value="1"/>
</dbReference>
<dbReference type="SUPFAM" id="SSF47473">
    <property type="entry name" value="EF-hand"/>
    <property type="match status" value="1"/>
</dbReference>
<reference evidence="4 5" key="1">
    <citation type="journal article" date="2007" name="Nature">
        <title>Evolution of genes and genomes on the Drosophila phylogeny.</title>
        <authorList>
            <consortium name="Drosophila 12 Genomes Consortium"/>
            <person name="Clark A.G."/>
            <person name="Eisen M.B."/>
            <person name="Smith D.R."/>
            <person name="Bergman C.M."/>
            <person name="Oliver B."/>
            <person name="Markow T.A."/>
            <person name="Kaufman T.C."/>
            <person name="Kellis M."/>
            <person name="Gelbart W."/>
            <person name="Iyer V.N."/>
            <person name="Pollard D.A."/>
            <person name="Sackton T.B."/>
            <person name="Larracuente A.M."/>
            <person name="Singh N.D."/>
            <person name="Abad J.P."/>
            <person name="Abt D.N."/>
            <person name="Adryan B."/>
            <person name="Aguade M."/>
            <person name="Akashi H."/>
            <person name="Anderson W.W."/>
            <person name="Aquadro C.F."/>
            <person name="Ardell D.H."/>
            <person name="Arguello R."/>
            <person name="Artieri C.G."/>
            <person name="Barbash D.A."/>
            <person name="Barker D."/>
            <person name="Barsanti P."/>
            <person name="Batterham P."/>
            <person name="Batzoglou S."/>
            <person name="Begun D."/>
            <person name="Bhutkar A."/>
            <person name="Blanco E."/>
            <person name="Bosak S.A."/>
            <person name="Bradley R.K."/>
            <person name="Brand A.D."/>
            <person name="Brent M.R."/>
            <person name="Brooks A.N."/>
            <person name="Brown R.H."/>
            <person name="Butlin R.K."/>
            <person name="Caggese C."/>
            <person name="Calvi B.R."/>
            <person name="Bernardo de Carvalho A."/>
            <person name="Caspi A."/>
            <person name="Castrezana S."/>
            <person name="Celniker S.E."/>
            <person name="Chang J.L."/>
            <person name="Chapple C."/>
            <person name="Chatterji S."/>
            <person name="Chinwalla A."/>
            <person name="Civetta A."/>
            <person name="Clifton S.W."/>
            <person name="Comeron J.M."/>
            <person name="Costello J.C."/>
            <person name="Coyne J.A."/>
            <person name="Daub J."/>
            <person name="David R.G."/>
            <person name="Delcher A.L."/>
            <person name="Delehaunty K."/>
            <person name="Do C.B."/>
            <person name="Ebling H."/>
            <person name="Edwards K."/>
            <person name="Eickbush T."/>
            <person name="Evans J.D."/>
            <person name="Filipski A."/>
            <person name="Findeiss S."/>
            <person name="Freyhult E."/>
            <person name="Fulton L."/>
            <person name="Fulton R."/>
            <person name="Garcia A.C."/>
            <person name="Gardiner A."/>
            <person name="Garfield D.A."/>
            <person name="Garvin B.E."/>
            <person name="Gibson G."/>
            <person name="Gilbert D."/>
            <person name="Gnerre S."/>
            <person name="Godfrey J."/>
            <person name="Good R."/>
            <person name="Gotea V."/>
            <person name="Gravely B."/>
            <person name="Greenberg A.J."/>
            <person name="Griffiths-Jones S."/>
            <person name="Gross S."/>
            <person name="Guigo R."/>
            <person name="Gustafson E.A."/>
            <person name="Haerty W."/>
            <person name="Hahn M.W."/>
            <person name="Halligan D.L."/>
            <person name="Halpern A.L."/>
            <person name="Halter G.M."/>
            <person name="Han M.V."/>
            <person name="Heger A."/>
            <person name="Hillier L."/>
            <person name="Hinrichs A.S."/>
            <person name="Holmes I."/>
            <person name="Hoskins R.A."/>
            <person name="Hubisz M.J."/>
            <person name="Hultmark D."/>
            <person name="Huntley M.A."/>
            <person name="Jaffe D.B."/>
            <person name="Jagadeeshan S."/>
            <person name="Jeck W.R."/>
            <person name="Johnson J."/>
            <person name="Jones C.D."/>
            <person name="Jordan W.C."/>
            <person name="Karpen G.H."/>
            <person name="Kataoka E."/>
            <person name="Keightley P.D."/>
            <person name="Kheradpour P."/>
            <person name="Kirkness E.F."/>
            <person name="Koerich L.B."/>
            <person name="Kristiansen K."/>
            <person name="Kudrna D."/>
            <person name="Kulathinal R.J."/>
            <person name="Kumar S."/>
            <person name="Kwok R."/>
            <person name="Lander E."/>
            <person name="Langley C.H."/>
            <person name="Lapoint R."/>
            <person name="Lazzaro B.P."/>
            <person name="Lee S.J."/>
            <person name="Levesque L."/>
            <person name="Li R."/>
            <person name="Lin C.F."/>
            <person name="Lin M.F."/>
            <person name="Lindblad-Toh K."/>
            <person name="Llopart A."/>
            <person name="Long M."/>
            <person name="Low L."/>
            <person name="Lozovsky E."/>
            <person name="Lu J."/>
            <person name="Luo M."/>
            <person name="Machado C.A."/>
            <person name="Makalowski W."/>
            <person name="Marzo M."/>
            <person name="Matsuda M."/>
            <person name="Matzkin L."/>
            <person name="McAllister B."/>
            <person name="McBride C.S."/>
            <person name="McKernan B."/>
            <person name="McKernan K."/>
            <person name="Mendez-Lago M."/>
            <person name="Minx P."/>
            <person name="Mollenhauer M.U."/>
            <person name="Montooth K."/>
            <person name="Mount S.M."/>
            <person name="Mu X."/>
            <person name="Myers E."/>
            <person name="Negre B."/>
            <person name="Newfeld S."/>
            <person name="Nielsen R."/>
            <person name="Noor M.A."/>
            <person name="O'Grady P."/>
            <person name="Pachter L."/>
            <person name="Papaceit M."/>
            <person name="Parisi M.J."/>
            <person name="Parisi M."/>
            <person name="Parts L."/>
            <person name="Pedersen J.S."/>
            <person name="Pesole G."/>
            <person name="Phillippy A.M."/>
            <person name="Ponting C.P."/>
            <person name="Pop M."/>
            <person name="Porcelli D."/>
            <person name="Powell J.R."/>
            <person name="Prohaska S."/>
            <person name="Pruitt K."/>
            <person name="Puig M."/>
            <person name="Quesneville H."/>
            <person name="Ram K.R."/>
            <person name="Rand D."/>
            <person name="Rasmussen M.D."/>
            <person name="Reed L.K."/>
            <person name="Reenan R."/>
            <person name="Reily A."/>
            <person name="Remington K.A."/>
            <person name="Rieger T.T."/>
            <person name="Ritchie M.G."/>
            <person name="Robin C."/>
            <person name="Rogers Y.H."/>
            <person name="Rohde C."/>
            <person name="Rozas J."/>
            <person name="Rubenfield M.J."/>
            <person name="Ruiz A."/>
            <person name="Russo S."/>
            <person name="Salzberg S.L."/>
            <person name="Sanchez-Gracia A."/>
            <person name="Saranga D.J."/>
            <person name="Sato H."/>
            <person name="Schaeffer S.W."/>
            <person name="Schatz M.C."/>
            <person name="Schlenke T."/>
            <person name="Schwartz R."/>
            <person name="Segarra C."/>
            <person name="Singh R.S."/>
            <person name="Sirot L."/>
            <person name="Sirota M."/>
            <person name="Sisneros N.B."/>
            <person name="Smith C.D."/>
            <person name="Smith T.F."/>
            <person name="Spieth J."/>
            <person name="Stage D.E."/>
            <person name="Stark A."/>
            <person name="Stephan W."/>
            <person name="Strausberg R.L."/>
            <person name="Strempel S."/>
            <person name="Sturgill D."/>
            <person name="Sutton G."/>
            <person name="Sutton G.G."/>
            <person name="Tao W."/>
            <person name="Teichmann S."/>
            <person name="Tobari Y.N."/>
            <person name="Tomimura Y."/>
            <person name="Tsolas J.M."/>
            <person name="Valente V.L."/>
            <person name="Venter E."/>
            <person name="Venter J.C."/>
            <person name="Vicario S."/>
            <person name="Vieira F.G."/>
            <person name="Vilella A.J."/>
            <person name="Villasante A."/>
            <person name="Walenz B."/>
            <person name="Wang J."/>
            <person name="Wasserman M."/>
            <person name="Watts T."/>
            <person name="Wilson D."/>
            <person name="Wilson R.K."/>
            <person name="Wing R.A."/>
            <person name="Wolfner M.F."/>
            <person name="Wong A."/>
            <person name="Wong G.K."/>
            <person name="Wu C.I."/>
            <person name="Wu G."/>
            <person name="Yamamoto D."/>
            <person name="Yang H.P."/>
            <person name="Yang S.P."/>
            <person name="Yorke J.A."/>
            <person name="Yoshida K."/>
            <person name="Zdobnov E."/>
            <person name="Zhang P."/>
            <person name="Zhang Y."/>
            <person name="Zimin A.V."/>
            <person name="Baldwin J."/>
            <person name="Abdouelleil A."/>
            <person name="Abdulkadir J."/>
            <person name="Abebe A."/>
            <person name="Abera B."/>
            <person name="Abreu J."/>
            <person name="Acer S.C."/>
            <person name="Aftuck L."/>
            <person name="Alexander A."/>
            <person name="An P."/>
            <person name="Anderson E."/>
            <person name="Anderson S."/>
            <person name="Arachi H."/>
            <person name="Azer M."/>
            <person name="Bachantsang P."/>
            <person name="Barry A."/>
            <person name="Bayul T."/>
            <person name="Berlin A."/>
            <person name="Bessette D."/>
            <person name="Bloom T."/>
            <person name="Blye J."/>
            <person name="Boguslavskiy L."/>
            <person name="Bonnet C."/>
            <person name="Boukhgalter B."/>
            <person name="Bourzgui I."/>
            <person name="Brown A."/>
            <person name="Cahill P."/>
            <person name="Channer S."/>
            <person name="Cheshatsang Y."/>
            <person name="Chuda L."/>
            <person name="Citroen M."/>
            <person name="Collymore A."/>
            <person name="Cooke P."/>
            <person name="Costello M."/>
            <person name="D'Aco K."/>
            <person name="Daza R."/>
            <person name="De Haan G."/>
            <person name="DeGray S."/>
            <person name="DeMaso C."/>
            <person name="Dhargay N."/>
            <person name="Dooley K."/>
            <person name="Dooley E."/>
            <person name="Doricent M."/>
            <person name="Dorje P."/>
            <person name="Dorjee K."/>
            <person name="Dupes A."/>
            <person name="Elong R."/>
            <person name="Falk J."/>
            <person name="Farina A."/>
            <person name="Faro S."/>
            <person name="Ferguson D."/>
            <person name="Fisher S."/>
            <person name="Foley C.D."/>
            <person name="Franke A."/>
            <person name="Friedrich D."/>
            <person name="Gadbois L."/>
            <person name="Gearin G."/>
            <person name="Gearin C.R."/>
            <person name="Giannoukos G."/>
            <person name="Goode T."/>
            <person name="Graham J."/>
            <person name="Grandbois E."/>
            <person name="Grewal S."/>
            <person name="Gyaltsen K."/>
            <person name="Hafez N."/>
            <person name="Hagos B."/>
            <person name="Hall J."/>
            <person name="Henson C."/>
            <person name="Hollinger A."/>
            <person name="Honan T."/>
            <person name="Huard M.D."/>
            <person name="Hughes L."/>
            <person name="Hurhula B."/>
            <person name="Husby M.E."/>
            <person name="Kamat A."/>
            <person name="Kanga B."/>
            <person name="Kashin S."/>
            <person name="Khazanovich D."/>
            <person name="Kisner P."/>
            <person name="Lance K."/>
            <person name="Lara M."/>
            <person name="Lee W."/>
            <person name="Lennon N."/>
            <person name="Letendre F."/>
            <person name="LeVine R."/>
            <person name="Lipovsky A."/>
            <person name="Liu X."/>
            <person name="Liu J."/>
            <person name="Liu S."/>
            <person name="Lokyitsang T."/>
            <person name="Lokyitsang Y."/>
            <person name="Lubonja R."/>
            <person name="Lui A."/>
            <person name="MacDonald P."/>
            <person name="Magnisalis V."/>
            <person name="Maru K."/>
            <person name="Matthews C."/>
            <person name="McCusker W."/>
            <person name="McDonough S."/>
            <person name="Mehta T."/>
            <person name="Meldrim J."/>
            <person name="Meneus L."/>
            <person name="Mihai O."/>
            <person name="Mihalev A."/>
            <person name="Mihova T."/>
            <person name="Mittelman R."/>
            <person name="Mlenga V."/>
            <person name="Montmayeur A."/>
            <person name="Mulrain L."/>
            <person name="Navidi A."/>
            <person name="Naylor J."/>
            <person name="Negash T."/>
            <person name="Nguyen T."/>
            <person name="Nguyen N."/>
            <person name="Nicol R."/>
            <person name="Norbu C."/>
            <person name="Norbu N."/>
            <person name="Novod N."/>
            <person name="O'Neill B."/>
            <person name="Osman S."/>
            <person name="Markiewicz E."/>
            <person name="Oyono O.L."/>
            <person name="Patti C."/>
            <person name="Phunkhang P."/>
            <person name="Pierre F."/>
            <person name="Priest M."/>
            <person name="Raghuraman S."/>
            <person name="Rege F."/>
            <person name="Reyes R."/>
            <person name="Rise C."/>
            <person name="Rogov P."/>
            <person name="Ross K."/>
            <person name="Ryan E."/>
            <person name="Settipalli S."/>
            <person name="Shea T."/>
            <person name="Sherpa N."/>
            <person name="Shi L."/>
            <person name="Shih D."/>
            <person name="Sparrow T."/>
            <person name="Spaulding J."/>
            <person name="Stalker J."/>
            <person name="Stange-Thomann N."/>
            <person name="Stavropoulos S."/>
            <person name="Stone C."/>
            <person name="Strader C."/>
            <person name="Tesfaye S."/>
            <person name="Thomson T."/>
            <person name="Thoulutsang Y."/>
            <person name="Thoulutsang D."/>
            <person name="Topham K."/>
            <person name="Topping I."/>
            <person name="Tsamla T."/>
            <person name="Vassiliev H."/>
            <person name="Vo A."/>
            <person name="Wangchuk T."/>
            <person name="Wangdi T."/>
            <person name="Weiand M."/>
            <person name="Wilkinson J."/>
            <person name="Wilson A."/>
            <person name="Yadav S."/>
            <person name="Young G."/>
            <person name="Yu Q."/>
            <person name="Zembek L."/>
            <person name="Zhong D."/>
            <person name="Zimmer A."/>
            <person name="Zwirko Z."/>
            <person name="Jaffe D.B."/>
            <person name="Alvarez P."/>
            <person name="Brockman W."/>
            <person name="Butler J."/>
            <person name="Chin C."/>
            <person name="Gnerre S."/>
            <person name="Grabherr M."/>
            <person name="Kleber M."/>
            <person name="Mauceli E."/>
            <person name="MacCallum I."/>
        </authorList>
    </citation>
    <scope>NUCLEOTIDE SEQUENCE [LARGE SCALE GENOMIC DNA]</scope>
    <source>
        <strain evidence="5">Tucson 14030-0811.24</strain>
    </source>
</reference>
<dbReference type="PROSITE" id="PS50222">
    <property type="entry name" value="EF_HAND_2"/>
    <property type="match status" value="4"/>
</dbReference>
<dbReference type="PANTHER" id="PTHR23048">
    <property type="entry name" value="MYOSIN LIGHT CHAIN 1, 3"/>
    <property type="match status" value="1"/>
</dbReference>
<dbReference type="InterPro" id="IPR002048">
    <property type="entry name" value="EF_hand_dom"/>
</dbReference>
<keyword evidence="2" id="KW-0106">Calcium</keyword>
<feature type="domain" description="EF-hand" evidence="3">
    <location>
        <begin position="51"/>
        <end position="86"/>
    </location>
</feature>
<accession>B4N9A4</accession>
<dbReference type="Pfam" id="PF13499">
    <property type="entry name" value="EF-hand_7"/>
    <property type="match status" value="2"/>
</dbReference>
<dbReference type="eggNOG" id="KOG0028">
    <property type="taxonomic scope" value="Eukaryota"/>
</dbReference>
<name>B4N9A4_DROWI</name>
<evidence type="ECO:0000256" key="2">
    <source>
        <dbReference type="ARBA" id="ARBA00022837"/>
    </source>
</evidence>
<dbReference type="Gene3D" id="1.10.238.10">
    <property type="entry name" value="EF-hand"/>
    <property type="match status" value="3"/>
</dbReference>
<feature type="domain" description="EF-hand" evidence="3">
    <location>
        <begin position="15"/>
        <end position="50"/>
    </location>
</feature>
<keyword evidence="5" id="KW-1185">Reference proteome</keyword>
<protein>
    <recommendedName>
        <fullName evidence="3">EF-hand domain-containing protein</fullName>
    </recommendedName>
</protein>
<dbReference type="STRING" id="7260.B4N9A4"/>
<dbReference type="Proteomes" id="UP000007798">
    <property type="component" value="Unassembled WGS sequence"/>
</dbReference>
<dbReference type="InterPro" id="IPR050230">
    <property type="entry name" value="CALM/Myosin/TropC-like"/>
</dbReference>
<sequence length="159" mass="18629">MDNPKKVPTFNLTTEQEIDIKKAFDIFDTKRTGFIEFKKLRLALYYLDIDCTMDDIRDFIDQVDNKKTGLLSYQDFFQFMRLKMSEMGILNVFMQSFSYFDTNCTGLISFDDFKRVAKELDIKITDIELHEIIRTADLDGDGKVGREDLMAVMKANRLI</sequence>
<dbReference type="InParanoid" id="B4N9A4"/>
<dbReference type="GO" id="GO:0016460">
    <property type="term" value="C:myosin II complex"/>
    <property type="evidence" value="ECO:0007669"/>
    <property type="project" value="TreeGrafter"/>
</dbReference>
<feature type="domain" description="EF-hand" evidence="3">
    <location>
        <begin position="124"/>
        <end position="159"/>
    </location>
</feature>
<dbReference type="EMBL" id="CH964232">
    <property type="protein sequence ID" value="EDW80537.1"/>
    <property type="molecule type" value="Genomic_DNA"/>
</dbReference>
<dbReference type="HOGENOM" id="CLU_061288_18_2_1"/>
<dbReference type="PROSITE" id="PS00018">
    <property type="entry name" value="EF_HAND_1"/>
    <property type="match status" value="2"/>
</dbReference>